<keyword evidence="3" id="KW-1185">Reference proteome</keyword>
<dbReference type="PANTHER" id="PTHR11102">
    <property type="entry name" value="SEL-1-LIKE PROTEIN"/>
    <property type="match status" value="1"/>
</dbReference>
<dbReference type="PANTHER" id="PTHR11102:SF160">
    <property type="entry name" value="ERAD-ASSOCIATED E3 UBIQUITIN-PROTEIN LIGASE COMPONENT HRD3"/>
    <property type="match status" value="1"/>
</dbReference>
<dbReference type="Proteomes" id="UP000265703">
    <property type="component" value="Unassembled WGS sequence"/>
</dbReference>
<organism evidence="2 3">
    <name type="scientific">Glomus cerebriforme</name>
    <dbReference type="NCBI Taxonomy" id="658196"/>
    <lineage>
        <taxon>Eukaryota</taxon>
        <taxon>Fungi</taxon>
        <taxon>Fungi incertae sedis</taxon>
        <taxon>Mucoromycota</taxon>
        <taxon>Glomeromycotina</taxon>
        <taxon>Glomeromycetes</taxon>
        <taxon>Glomerales</taxon>
        <taxon>Glomeraceae</taxon>
        <taxon>Glomus</taxon>
    </lineage>
</organism>
<dbReference type="SMART" id="SM00671">
    <property type="entry name" value="SEL1"/>
    <property type="match status" value="7"/>
</dbReference>
<dbReference type="Gene3D" id="1.25.40.10">
    <property type="entry name" value="Tetratricopeptide repeat domain"/>
    <property type="match status" value="2"/>
</dbReference>
<dbReference type="InterPro" id="IPR011990">
    <property type="entry name" value="TPR-like_helical_dom_sf"/>
</dbReference>
<gene>
    <name evidence="2" type="ORF">C1645_836295</name>
</gene>
<accession>A0A397SCW1</accession>
<evidence type="ECO:0000313" key="3">
    <source>
        <dbReference type="Proteomes" id="UP000265703"/>
    </source>
</evidence>
<name>A0A397SCW1_9GLOM</name>
<comment type="similarity">
    <text evidence="1">Belongs to the sel-1 family.</text>
</comment>
<dbReference type="OrthoDB" id="2308965at2759"/>
<dbReference type="STRING" id="658196.A0A397SCW1"/>
<sequence length="447" mass="52130">MFDNFDDNNSKNYDNTHNSINLETSIIYSPDSNIIKDDSSSFHFNITGPSLITKFFIELLQELNIYFLNMSNISHNSLSEIIKNYLWEYDLDPKNVLEIMTSTSQNIFYYSSLIGYFYQRGIGCKVNEAKTLEIFSNAFKYIQKTGSNQFLLNNKNEAIIFCNNDIKKLNEMILLYFYSLFFYEDLILNSMDNYKLHIRNAEKGDPISQYYIGNYYFGIGTGCDYNKAIEWYSKSSKGGNFRAMYALGYCYEYGRGVNKYEEKAFEFYLKSAEGGNKHALSRLGNLYCYGIGVSGILKDESKAFEWYLKAAEKGDVFSQYKVANFYYDGKYIPKDEEKSFYWCRKAAINDNIEAQFKLAEYYLDNPINKNESKAFKWYLKLANRNKQRAIYLVAKCYRDGIGIDKNLTEASNWIKKYIKSNFYGKTPITILNFLNGKDIDVSQLSRS</sequence>
<comment type="caution">
    <text evidence="2">The sequence shown here is derived from an EMBL/GenBank/DDBJ whole genome shotgun (WGS) entry which is preliminary data.</text>
</comment>
<dbReference type="InterPro" id="IPR050767">
    <property type="entry name" value="Sel1_AlgK"/>
</dbReference>
<dbReference type="Pfam" id="PF08238">
    <property type="entry name" value="Sel1"/>
    <property type="match status" value="7"/>
</dbReference>
<dbReference type="InterPro" id="IPR006597">
    <property type="entry name" value="Sel1-like"/>
</dbReference>
<dbReference type="AlphaFoldDB" id="A0A397SCW1"/>
<reference evidence="2 3" key="1">
    <citation type="submission" date="2018-06" db="EMBL/GenBank/DDBJ databases">
        <title>Comparative genomics reveals the genomic features of Rhizophagus irregularis, R. cerebriforme, R. diaphanum and Gigaspora rosea, and their symbiotic lifestyle signature.</title>
        <authorList>
            <person name="Morin E."/>
            <person name="San Clemente H."/>
            <person name="Chen E.C.H."/>
            <person name="De La Providencia I."/>
            <person name="Hainaut M."/>
            <person name="Kuo A."/>
            <person name="Kohler A."/>
            <person name="Murat C."/>
            <person name="Tang N."/>
            <person name="Roy S."/>
            <person name="Loubradou J."/>
            <person name="Henrissat B."/>
            <person name="Grigoriev I.V."/>
            <person name="Corradi N."/>
            <person name="Roux C."/>
            <person name="Martin F.M."/>
        </authorList>
    </citation>
    <scope>NUCLEOTIDE SEQUENCE [LARGE SCALE GENOMIC DNA]</scope>
    <source>
        <strain evidence="2 3">DAOM 227022</strain>
    </source>
</reference>
<evidence type="ECO:0000256" key="1">
    <source>
        <dbReference type="ARBA" id="ARBA00038101"/>
    </source>
</evidence>
<dbReference type="EMBL" id="QKYT01000736">
    <property type="protein sequence ID" value="RIA81847.1"/>
    <property type="molecule type" value="Genomic_DNA"/>
</dbReference>
<evidence type="ECO:0000313" key="2">
    <source>
        <dbReference type="EMBL" id="RIA81847.1"/>
    </source>
</evidence>
<protein>
    <recommendedName>
        <fullName evidence="4">HCP-like protein</fullName>
    </recommendedName>
</protein>
<evidence type="ECO:0008006" key="4">
    <source>
        <dbReference type="Google" id="ProtNLM"/>
    </source>
</evidence>
<proteinExistence type="inferred from homology"/>
<dbReference type="SUPFAM" id="SSF81901">
    <property type="entry name" value="HCP-like"/>
    <property type="match status" value="1"/>
</dbReference>